<gene>
    <name evidence="2" type="ORF">LDC_3071</name>
</gene>
<evidence type="ECO:0000313" key="2">
    <source>
        <dbReference type="EMBL" id="EFK94925.1"/>
    </source>
</evidence>
<dbReference type="SUPFAM" id="SSF56784">
    <property type="entry name" value="HAD-like"/>
    <property type="match status" value="1"/>
</dbReference>
<dbReference type="InterPro" id="IPR023214">
    <property type="entry name" value="HAD_sf"/>
</dbReference>
<accession>D9PND8</accession>
<dbReference type="InterPro" id="IPR036412">
    <property type="entry name" value="HAD-like_sf"/>
</dbReference>
<feature type="non-terminal residue" evidence="2">
    <location>
        <position position="3785"/>
    </location>
</feature>
<evidence type="ECO:0000256" key="1">
    <source>
        <dbReference type="SAM" id="MobiDB-lite"/>
    </source>
</evidence>
<protein>
    <submittedName>
        <fullName evidence="2">Uncharacterized protein</fullName>
    </submittedName>
</protein>
<comment type="caution">
    <text evidence="2">The sequence shown here is derived from an EMBL/GenBank/DDBJ whole genome shotgun (WGS) entry which is preliminary data.</text>
</comment>
<reference evidence="2" key="1">
    <citation type="submission" date="2010-07" db="EMBL/GenBank/DDBJ databases">
        <authorList>
            <consortium name="CONSOLIDER consortium CSD2007-00005"/>
            <person name="Guazzaroni M.-E."/>
            <person name="Richter M."/>
            <person name="Garcia-Salamanca A."/>
            <person name="Yarza P."/>
            <person name="Ferrer M."/>
        </authorList>
    </citation>
    <scope>NUCLEOTIDE SEQUENCE</scope>
</reference>
<dbReference type="Gene3D" id="3.40.50.1000">
    <property type="entry name" value="HAD superfamily/HAD-like"/>
    <property type="match status" value="1"/>
</dbReference>
<dbReference type="EMBL" id="ADZX01000949">
    <property type="protein sequence ID" value="EFK94925.1"/>
    <property type="molecule type" value="Genomic_DNA"/>
</dbReference>
<dbReference type="Gene3D" id="1.10.10.60">
    <property type="entry name" value="Homeodomain-like"/>
    <property type="match status" value="1"/>
</dbReference>
<sequence>MRSTARPEAKQFGARVEGENRLPLNKSEAIILIENDPRLFNGEMQAAREARSSGPEAQRLVFERILDRVDTNRQIRSSFSTSRIKTAISDAELIGKLNDYVVKTQQQRVSSFFEKSGKESVDIPLDSGHGYQTYVRDQQASSGVRPVSLTATTAPIQLIGGGQIQVGQTLNFNNNVVFDDKKEPVAFVQTLASAPDAKEPFRNVIVPFVNGVVEIEAGEQALSTPDHQQISASVTRVYELTDTKTGDTRLKGIKINLSQDIADLGLKAGLYHISPMGILTNPAEPTEALVAIQENSFVAIGDNNQFESPIIQDVTVKTPSGKEVLIPVRGAFEIYDVAGDEILHLGLKVAEDVAIGEVMLNKGDLLNSEGQILSRGIQKAAFEGDRVLPFIDHKIKNTIPEPVIVDGVSLAPNYSYDSKDGFIYDDANRLASVNVPLLNGYHVALPLHVSIQRDNPQIQSILELDDSAAAALSDEEFKARVALKMKTLLQEMTTDGVSLRFQPVEGPAVSADQRATVQRLFANTRLFLGLTAPDAEVSESNSAKNVPMLRITNKQGETYFFDPLIEREGSAGSRADIGLVVGFNVFLSKITPLTTLDASGVLAHENVHLYHRSTNHLGAARIKMIGQGMPELTQQMALSEYSQFAAQGDGVAIGEAIAHHAEAIRKLHGGSMSDAAAAFQRGRDFTYLAEYTYRLILQGAEVEATPDQNIFSVNVKDSKGNGFNLTMSLPAQEIRSPEETGMTAKDLVLHRLNKVVQSAPEYAARLDVEFNIAQNQAGNKIAWAIKNYAFSKRNESDLQKALGNAVRAGGHFAAMEATTLNAHRLLAEILSDPSPATVNNKGRYIKINENTGRGVVADKDTGRIIRFFSDNSFKPSSLAIQDGRSAIGLDKTELPKDRMVSLIKRASADQNQGPDMALISLTAPTAKGPMGLMTQEGISADLTPTGTVEDFVAPKAPTIEEDIMPGRAPPVASVPSLEIPSAPLQIPSAPAAPSFMPFSSPLSMKNAVIDRSFLGKAVGSLQSTVGSLYSPQLTAQSSQLTISVPGGEVVGDRALLGTAGPKAAVIIPQLTDISLTPLSSNALPMDDMSAQDFANRVTGSPFLNHDAPTALLIARHRAHIINMGRELGRVKTSVSDIIDTFVASSSDPAQAREWVNGLRRFRNLDPAAIKAALKKHNGNQTLAAADPDLGVSTKTLRTYMRFYGIDAQEFFGKKPTVSFSKELLARYPGHERMKEALLAHYPNALAISRALGVKKGVVHGLLRVFTADPQNAQWLETLAAEKPTNRYKNYPSKERMRELVTAHGLDKKQIASALGVGPKTAQKYLDEFMRHAQNVRWYNNFLQPRMIEAVKAFGLDPQKVAQALDVAPETAQRYLDRFMSPAQNVRWYQKQQSLAKEKQLSADLGNKILNVQTLALYLFRNAGATQTEIASYFSVDNSQIKPYFESKENVTLILDDLMARGVRLTPANLRGRQKKSSGPALSIAFNTLELYREYPLAYRPSDPRIYFLFGMEAANSLTSPDALANAGRILRSLLAQYHPDRIRDPRMLIIATQKYVNTNNAFDMLEEIRENRLRRTQPFPSAPKPNAAAVLSPVSGDSGSLRPSAPPALLAPAMVLFPQIMARLSERRRASPHLNNLFNLQETMTLSVARILVGEYLQQYKVNGQKPYKGMTADELASDPAKFQEVFSRVVGELYDLERFKTDDLKTRMFGQMAVALNKVYEANSQSPLPQTPSVSASAKIAPVNRISEMATHSLQLTPSVPGGEVGGDSALLRKTLTPFAVGVLGLLSLGAASRVNAVSDAVAQFYLSSPRGDMPKLASLEAAKAELNQSLNAMIVNMTKTYGGYIIPPQIKAPRLTKIVDGIQGAPTFDNITAAVSKELKAGYAKYNAGRMSALEVDQLAALEEEVLKEVYALWASTPYDSAGVANGEKHVGDLAHVFKGDPHYKDTSRVGIWQSLARAAGMTLYDLGFPSENIQFIGVKKDFLGHDPDLAIVKDKEGNVIGGGHMTLLVHGIKKSYLFDLTERIETPDGQVSLSSINIPHKVLKAPDGTLIDLSKTDLRSVRGETFPEALDHNQASEITSLLIDENNTVGSLFTSGQISLNDALVRWGMVASTVDSLQTHSVVAVAHHPDLRDNLSRLKETVHKNITDNQKAQASSSASSPTGATTKNIDIPVPSTGSDIERAFDLLSKLNDAVNQASTLADYGEIEASIGRIADSLQNSPLASVTTKQANATLNGQPVDGPGAIKAAEEIGMLAKFNRLVLQNNSIDINSQNALGEYESLLKEVQSLSRSSQTPQDLKSACEGLITTVNANIAQLKQIGSIEFLTEPQYTLNLSTGTLTHIPTGEKLPASLPGPGPITPVAPPGVLFGTILPGLVGVGRVTKNTISVPGGEVVSSDPALLTGATSILGMTEVGHTIELKGLVYESYLALQKIQKIQKRAKELGRSVVVVENLSYGAVALAPITVQRNGSDRRYIIGTDIPVISTKIGSSESDGNDIVLRKGLFSQEQAADLLKDKPIVIVVDGSTSVGALTKTNAHIPYAFRGYRNYFMAVNKALSGRIDPFDFQEDEEFVKRLEDQPTFQVLVENLKGQATQISARDNQGYKFAFYYPGQRELYLKSAVDEQKIKVAPRLENVENILGPTVVFMQTAVEPEAVPQEIKDSFIGGSHTPAYFDNTDYFKSGVYVDASRRLFREFLKERGEEIPRESLALATSDDKGKDHRRIFQFREEGYGFVKISLPNRSWFTRFSRSAQEILVLSLRNAMRLENVSGGELSQYIASLKVVGRPSMDLLSTRVSGLVNATLESIGVELLSSDDLLVALQGVGAQKESFVKVTPDRARLSDDRNPEFPAMKSSETRDRALLGKASVRNFLAKLSVGFSLPLFVAASKLNAQALDTTMTYFPGVQNSTWINFMAYSLFLGIPLGALWTISSLAGKRMTGLAKADSLIKVFDAFDRKIKTEEKLREKLAQLPSAYARLDVNKDRILLHNLLGIPLEVLNAFWPGPGKIFDDLKSGSFKARMRDIELGLKRLLADPDVSHEIKIARAKEVISGITDTYKVSEFNKADRLISIVAKHRDFYRNTAVEKYIDLKFAGIEPTEILMSSPLTVGQLTKESRRVRQGGFDINSPIDVDLNYGNLKSDLAGQRDLGYPDFLDMIESIRKGKKFASGNIDDISSHDTVQVKGLVYESYLALEKIREIQKRAKELGRSVVVVENLSYGAVALAPITVQRNGSGKKYIIGTDISVISTKIGSTESHNNEFILREDLFSQEQRASLLKDKPIVIVVDGSASVSDATRTSPHIPDGFKGYRNYFMAVNKALGGQVRPADFYEDQEFVSALEEQPAFNTLIGDLQNQATGLNGTDKQGYKFTFYYPGQEKLYLRVNKQKDIVAPKLQNVSDMTGPTVVFMQTAIEPEAVPQEIMDNFIGGVHKPAYFDDKDNYKRFTLAYEEGYGIVQSRVYVDASRRLFTEFLKQQGKEIPRESFAPAIAFNHPINAVVLDLDGTIAKTDKPLQEPMLERLISLLQKKPVVIITEDISANVNARLVNSLPADVRHNLVIFSDSGAKGYTFRTDGSEVLLSGYNAKSLIDESTRLAVEKIIVEKFNGQIVRDSRTNRLSPDYRIDLRVPDGVDRTKVLSAFQNELNKAGIGAKAYKVGSTSIKVVLQHKDDALRQYLKDASIEPANVLIVGDSAKTGGLDRKMLTAFPAAVSVNVGRYSHSIANENPNIVQLPGADGIQKTYQILTAIDQRGQIPETMLVNATPTLVSDSALLGGAGVGDSALVVR</sequence>
<proteinExistence type="predicted"/>
<name>D9PND8_9ZZZZ</name>
<organism evidence="2">
    <name type="scientific">sediment metagenome</name>
    <dbReference type="NCBI Taxonomy" id="749907"/>
    <lineage>
        <taxon>unclassified sequences</taxon>
        <taxon>metagenomes</taxon>
        <taxon>ecological metagenomes</taxon>
    </lineage>
</organism>
<feature type="region of interest" description="Disordered" evidence="1">
    <location>
        <begin position="2149"/>
        <end position="2177"/>
    </location>
</feature>
<reference evidence="2" key="2">
    <citation type="journal article" date="2011" name="Microb. Ecol.">
        <title>Taxonomic and Functional Metagenomic Profiling of the Microbial Community in the Anoxic Sediment of a Sub-saline Shallow Lake (Laguna de Carrizo, Central Spain).</title>
        <authorList>
            <person name="Ferrer M."/>
            <person name="Guazzaroni M.E."/>
            <person name="Richter M."/>
            <person name="Garcia-Salamanca A."/>
            <person name="Yarza P."/>
            <person name="Suarez-Suarez A."/>
            <person name="Solano J."/>
            <person name="Alcaide M."/>
            <person name="van Dillewijn P."/>
            <person name="Molina-Henares M.A."/>
            <person name="Lopez-Cortes N."/>
            <person name="Al-Ramahi Y."/>
            <person name="Guerrero C."/>
            <person name="Acosta A."/>
            <person name="de Eugenio L.I."/>
            <person name="Martinez V."/>
            <person name="Marques S."/>
            <person name="Rojo F."/>
            <person name="Santero E."/>
            <person name="Genilloud O."/>
            <person name="Perez-Perez J."/>
            <person name="Rossello-Mora R."/>
            <person name="Ramos J.L."/>
        </authorList>
    </citation>
    <scope>NUCLEOTIDE SEQUENCE</scope>
</reference>